<dbReference type="KEGG" id="asr:WL1483_3025"/>
<feature type="transmembrane region" description="Helical" evidence="8">
    <location>
        <begin position="115"/>
        <end position="133"/>
    </location>
</feature>
<organism evidence="10 11">
    <name type="scientific">Aeromonas schubertii</name>
    <dbReference type="NCBI Taxonomy" id="652"/>
    <lineage>
        <taxon>Bacteria</taxon>
        <taxon>Pseudomonadati</taxon>
        <taxon>Pseudomonadota</taxon>
        <taxon>Gammaproteobacteria</taxon>
        <taxon>Aeromonadales</taxon>
        <taxon>Aeromonadaceae</taxon>
        <taxon>Aeromonas</taxon>
    </lineage>
</organism>
<evidence type="ECO:0000256" key="3">
    <source>
        <dbReference type="ARBA" id="ARBA00004856"/>
    </source>
</evidence>
<keyword evidence="6 8" id="KW-1133">Transmembrane helix</keyword>
<feature type="transmembrane region" description="Helical" evidence="8">
    <location>
        <begin position="47"/>
        <end position="66"/>
    </location>
</feature>
<reference evidence="10 11" key="2">
    <citation type="journal article" date="2016" name="Genome Announc.">
        <title>Complete Genome Sequence of the Highly Virulent Aeromonas schubertii Strain WL1483, Isolated from Diseased Snakehead Fish (Channa argus) in China.</title>
        <authorList>
            <person name="Liu L."/>
            <person name="Li N."/>
            <person name="Zhang D."/>
            <person name="Fu X."/>
            <person name="Shi C."/>
            <person name="Lin Q."/>
            <person name="Hao G."/>
        </authorList>
    </citation>
    <scope>NUCLEOTIDE SEQUENCE [LARGE SCALE GENOMIC DNA]</scope>
    <source>
        <strain evidence="10 11">WL1483</strain>
    </source>
</reference>
<comment type="subcellular location">
    <subcellularLocation>
        <location evidence="2">Membrane</location>
        <topology evidence="2">Multi-pass membrane protein</topology>
    </subcellularLocation>
</comment>
<gene>
    <name evidence="10" type="ORF">WL1483_3025</name>
</gene>
<evidence type="ECO:0000256" key="6">
    <source>
        <dbReference type="ARBA" id="ARBA00022989"/>
    </source>
</evidence>
<evidence type="ECO:0000313" key="10">
    <source>
        <dbReference type="EMBL" id="ALP42444.1"/>
    </source>
</evidence>
<feature type="domain" description="Methylamine utilisation protein MauE" evidence="9">
    <location>
        <begin position="5"/>
        <end position="125"/>
    </location>
</feature>
<dbReference type="EMBL" id="CP013067">
    <property type="protein sequence ID" value="ALP42444.1"/>
    <property type="molecule type" value="Genomic_DNA"/>
</dbReference>
<evidence type="ECO:0000256" key="1">
    <source>
        <dbReference type="ARBA" id="ARBA00003475"/>
    </source>
</evidence>
<comment type="function">
    <text evidence="1">May be specifically involved in the processing, transport, and/or maturation of the MADH beta-subunit.</text>
</comment>
<evidence type="ECO:0000256" key="4">
    <source>
        <dbReference type="ARBA" id="ARBA00019078"/>
    </source>
</evidence>
<accession>A0A0S2SL38</accession>
<evidence type="ECO:0000259" key="9">
    <source>
        <dbReference type="Pfam" id="PF07291"/>
    </source>
</evidence>
<comment type="pathway">
    <text evidence="3">One-carbon metabolism; methylamine degradation.</text>
</comment>
<sequence length="139" mass="14720">MVWRLLARLLLGGFFLLSGGVKSLSPALFVQQIDAFGLVWPPLQPLVAWGLILLELVAGGAVLMGWRRGLWLMMALLLLFIAVLGYGVAIDLDIACGCLGKADLGSLPQAIGRDLLMLAMVAALLVPAPSLSLPTKEVS</sequence>
<evidence type="ECO:0000256" key="2">
    <source>
        <dbReference type="ARBA" id="ARBA00004141"/>
    </source>
</evidence>
<reference evidence="11" key="1">
    <citation type="submission" date="2015-10" db="EMBL/GenBank/DDBJ databases">
        <title>Complete Genome Sequence of Aeromonas schubertii strain WL1483.</title>
        <authorList>
            <person name="Liu L."/>
        </authorList>
    </citation>
    <scope>NUCLEOTIDE SEQUENCE [LARGE SCALE GENOMIC DNA]</scope>
    <source>
        <strain evidence="11">WL1483</strain>
    </source>
</reference>
<dbReference type="Pfam" id="PF07291">
    <property type="entry name" value="MauE"/>
    <property type="match status" value="1"/>
</dbReference>
<keyword evidence="5 8" id="KW-0812">Transmembrane</keyword>
<dbReference type="InterPro" id="IPR009908">
    <property type="entry name" value="Methylamine_util_MauE"/>
</dbReference>
<feature type="transmembrane region" description="Helical" evidence="8">
    <location>
        <begin position="73"/>
        <end position="95"/>
    </location>
</feature>
<evidence type="ECO:0000256" key="8">
    <source>
        <dbReference type="SAM" id="Phobius"/>
    </source>
</evidence>
<proteinExistence type="predicted"/>
<protein>
    <recommendedName>
        <fullName evidence="4">Methylamine utilization protein MauE</fullName>
    </recommendedName>
</protein>
<dbReference type="RefSeq" id="WP_060587022.1">
    <property type="nucleotide sequence ID" value="NZ_CP013067.1"/>
</dbReference>
<dbReference type="AlphaFoldDB" id="A0A0S2SL38"/>
<dbReference type="GO" id="GO:0030416">
    <property type="term" value="P:methylamine metabolic process"/>
    <property type="evidence" value="ECO:0007669"/>
    <property type="project" value="InterPro"/>
</dbReference>
<evidence type="ECO:0000313" key="11">
    <source>
        <dbReference type="Proteomes" id="UP000058114"/>
    </source>
</evidence>
<dbReference type="PATRIC" id="fig|652.5.peg.3103"/>
<evidence type="ECO:0000256" key="7">
    <source>
        <dbReference type="ARBA" id="ARBA00023136"/>
    </source>
</evidence>
<dbReference type="Proteomes" id="UP000058114">
    <property type="component" value="Chromosome"/>
</dbReference>
<keyword evidence="7 8" id="KW-0472">Membrane</keyword>
<dbReference type="GO" id="GO:0016020">
    <property type="term" value="C:membrane"/>
    <property type="evidence" value="ECO:0007669"/>
    <property type="project" value="UniProtKB-SubCell"/>
</dbReference>
<evidence type="ECO:0000256" key="5">
    <source>
        <dbReference type="ARBA" id="ARBA00022692"/>
    </source>
</evidence>
<name>A0A0S2SL38_9GAMM</name>